<evidence type="ECO:0000313" key="8">
    <source>
        <dbReference type="Proteomes" id="UP000632454"/>
    </source>
</evidence>
<dbReference type="Gene3D" id="3.40.1010.10">
    <property type="entry name" value="Cobalt-precorrin-4 Transmethylase, Domain 1"/>
    <property type="match status" value="1"/>
</dbReference>
<reference evidence="8" key="1">
    <citation type="journal article" date="2019" name="Int. J. Syst. Evol. Microbiol.">
        <title>The Global Catalogue of Microorganisms (GCM) 10K type strain sequencing project: providing services to taxonomists for standard genome sequencing and annotation.</title>
        <authorList>
            <consortium name="The Broad Institute Genomics Platform"/>
            <consortium name="The Broad Institute Genome Sequencing Center for Infectious Disease"/>
            <person name="Wu L."/>
            <person name="Ma J."/>
        </authorList>
    </citation>
    <scope>NUCLEOTIDE SEQUENCE [LARGE SCALE GENOMIC DNA]</scope>
    <source>
        <strain evidence="8">CCM 7855</strain>
    </source>
</reference>
<evidence type="ECO:0000256" key="1">
    <source>
        <dbReference type="ARBA" id="ARBA00004953"/>
    </source>
</evidence>
<dbReference type="NCBIfam" id="TIGR02434">
    <property type="entry name" value="CobF"/>
    <property type="match status" value="1"/>
</dbReference>
<dbReference type="PANTHER" id="PTHR43467:SF1">
    <property type="entry name" value="PRECORRIN-6A SYNTHASE [DEACETYLATING]"/>
    <property type="match status" value="1"/>
</dbReference>
<dbReference type="InterPro" id="IPR014777">
    <property type="entry name" value="4pyrrole_Mease_sub1"/>
</dbReference>
<dbReference type="Pfam" id="PF00590">
    <property type="entry name" value="TP_methylase"/>
    <property type="match status" value="1"/>
</dbReference>
<keyword evidence="3" id="KW-0489">Methyltransferase</keyword>
<accession>A0ABQ1V1P2</accession>
<keyword evidence="4" id="KW-0808">Transferase</keyword>
<sequence length="261" mass="28394">MTTTSPDRAAGRTLRIIGIGPGDPRQVTIEAIDAMRGVDTFFVLDKGATKESLVAVREQICDRHLGAGNYRFVEIEDPPRDRNPSDYDAEVRRWHDARATRIETALTAELSDDGVGGILVWGDPGLYDSTLRIADAIVDRGRLPLAVEVVAGVTSASALTAAHRILMNRIGEPILITTGRRLGETPSGVDSNQIVMLDADCTFRHTADAGDHIWWGAYLGTPDEILLSGTVGEVGEQIASTRAQARARHGWIMDIYLVRKP</sequence>
<dbReference type="EMBL" id="BMCS01000002">
    <property type="protein sequence ID" value="GGF34801.1"/>
    <property type="molecule type" value="Genomic_DNA"/>
</dbReference>
<dbReference type="SUPFAM" id="SSF53790">
    <property type="entry name" value="Tetrapyrrole methylase"/>
    <property type="match status" value="1"/>
</dbReference>
<dbReference type="Proteomes" id="UP000632454">
    <property type="component" value="Unassembled WGS sequence"/>
</dbReference>
<dbReference type="PANTHER" id="PTHR43467">
    <property type="entry name" value="COBALT-PRECORRIN-2 C(20)-METHYLTRANSFERASE"/>
    <property type="match status" value="1"/>
</dbReference>
<comment type="pathway">
    <text evidence="1">Cofactor biosynthesis; adenosylcobalamin biosynthesis.</text>
</comment>
<name>A0ABQ1V1P2_9NOCA</name>
<gene>
    <name evidence="7" type="primary">cobF</name>
    <name evidence="7" type="ORF">GCM10007298_33270</name>
</gene>
<evidence type="ECO:0000259" key="6">
    <source>
        <dbReference type="Pfam" id="PF00590"/>
    </source>
</evidence>
<evidence type="ECO:0000256" key="2">
    <source>
        <dbReference type="ARBA" id="ARBA00022573"/>
    </source>
</evidence>
<evidence type="ECO:0000256" key="4">
    <source>
        <dbReference type="ARBA" id="ARBA00022679"/>
    </source>
</evidence>
<dbReference type="CDD" id="cd11643">
    <property type="entry name" value="Precorrin-6A-synthase"/>
    <property type="match status" value="1"/>
</dbReference>
<keyword evidence="5" id="KW-0949">S-adenosyl-L-methionine</keyword>
<evidence type="ECO:0000313" key="7">
    <source>
        <dbReference type="EMBL" id="GGF34801.1"/>
    </source>
</evidence>
<protein>
    <submittedName>
        <fullName evidence="7">Precorrin-6A synthase (Deacetylating)</fullName>
    </submittedName>
</protein>
<keyword evidence="2" id="KW-0169">Cobalamin biosynthesis</keyword>
<dbReference type="InterPro" id="IPR012797">
    <property type="entry name" value="CobF"/>
</dbReference>
<dbReference type="Gene3D" id="3.30.950.10">
    <property type="entry name" value="Methyltransferase, Cobalt-precorrin-4 Transmethylase, Domain 2"/>
    <property type="match status" value="1"/>
</dbReference>
<dbReference type="RefSeq" id="WP_229705246.1">
    <property type="nucleotide sequence ID" value="NZ_BMCS01000002.1"/>
</dbReference>
<evidence type="ECO:0000256" key="5">
    <source>
        <dbReference type="ARBA" id="ARBA00022691"/>
    </source>
</evidence>
<organism evidence="7 8">
    <name type="scientific">Williamsia phyllosphaerae</name>
    <dbReference type="NCBI Taxonomy" id="885042"/>
    <lineage>
        <taxon>Bacteria</taxon>
        <taxon>Bacillati</taxon>
        <taxon>Actinomycetota</taxon>
        <taxon>Actinomycetes</taxon>
        <taxon>Mycobacteriales</taxon>
        <taxon>Nocardiaceae</taxon>
        <taxon>Williamsia</taxon>
    </lineage>
</organism>
<dbReference type="PIRSF" id="PIRSF036525">
    <property type="entry name" value="CobF"/>
    <property type="match status" value="1"/>
</dbReference>
<feature type="domain" description="Tetrapyrrole methylase" evidence="6">
    <location>
        <begin position="14"/>
        <end position="234"/>
    </location>
</feature>
<dbReference type="InterPro" id="IPR000878">
    <property type="entry name" value="4pyrrol_Mease"/>
</dbReference>
<dbReference type="InterPro" id="IPR035996">
    <property type="entry name" value="4pyrrol_Methylase_sf"/>
</dbReference>
<evidence type="ECO:0000256" key="3">
    <source>
        <dbReference type="ARBA" id="ARBA00022603"/>
    </source>
</evidence>
<proteinExistence type="predicted"/>
<comment type="caution">
    <text evidence="7">The sequence shown here is derived from an EMBL/GenBank/DDBJ whole genome shotgun (WGS) entry which is preliminary data.</text>
</comment>
<keyword evidence="8" id="KW-1185">Reference proteome</keyword>
<dbReference type="InterPro" id="IPR014776">
    <property type="entry name" value="4pyrrole_Mease_sub2"/>
</dbReference>